<evidence type="ECO:0000259" key="3">
    <source>
        <dbReference type="Pfam" id="PF12571"/>
    </source>
</evidence>
<accession>A0A1G5JJ43</accession>
<dbReference type="PROSITE" id="PS50912">
    <property type="entry name" value="EAR"/>
    <property type="match status" value="5"/>
</dbReference>
<dbReference type="InterPro" id="IPR022225">
    <property type="entry name" value="Phage_tail_fibre_N"/>
</dbReference>
<proteinExistence type="predicted"/>
<dbReference type="Pfam" id="PF03736">
    <property type="entry name" value="EPTP"/>
    <property type="match status" value="5"/>
</dbReference>
<evidence type="ECO:0000313" key="4">
    <source>
        <dbReference type="EMBL" id="SCY88337.1"/>
    </source>
</evidence>
<evidence type="ECO:0000256" key="2">
    <source>
        <dbReference type="ARBA" id="ARBA00022737"/>
    </source>
</evidence>
<reference evidence="4 5" key="1">
    <citation type="submission" date="2016-10" db="EMBL/GenBank/DDBJ databases">
        <authorList>
            <person name="de Groot N.N."/>
        </authorList>
    </citation>
    <scope>NUCLEOTIDE SEQUENCE [LARGE SCALE GENOMIC DNA]</scope>
    <source>
        <strain evidence="4 5">AA1</strain>
    </source>
</reference>
<evidence type="ECO:0000313" key="5">
    <source>
        <dbReference type="Proteomes" id="UP000198870"/>
    </source>
</evidence>
<dbReference type="PANTHER" id="PTHR15261:SF4">
    <property type="entry name" value="THROMBOSPONDIN-TYPE LAMININ G DOMAIN AND EAR REPEAT-CONTAINING PROTEIN"/>
    <property type="match status" value="1"/>
</dbReference>
<dbReference type="Pfam" id="PF12571">
    <property type="entry name" value="Phage_tail_fib"/>
    <property type="match status" value="1"/>
</dbReference>
<name>A0A1G5JJ43_9BACT</name>
<dbReference type="PANTHER" id="PTHR15261">
    <property type="entry name" value="THROMBOSPONDIN-TYPE LAMININ G DOMAIN AND EAR REPEAT-CONTAINING"/>
    <property type="match status" value="1"/>
</dbReference>
<keyword evidence="1" id="KW-0732">Signal</keyword>
<dbReference type="OrthoDB" id="5504302at2"/>
<dbReference type="Proteomes" id="UP000198870">
    <property type="component" value="Unassembled WGS sequence"/>
</dbReference>
<dbReference type="STRING" id="419481.SAMN05216233_13215"/>
<dbReference type="RefSeq" id="WP_092215624.1">
    <property type="nucleotide sequence ID" value="NZ_FMUX01000032.1"/>
</dbReference>
<feature type="domain" description="Phage tail fibre protein N-terminal" evidence="3">
    <location>
        <begin position="4"/>
        <end position="145"/>
    </location>
</feature>
<sequence>MLRWTPAGLQAIQEAESSGTKIKATHIAIGDGGGQTPDHSGSTMLVNELYRQPIDTIAMVDAPDVPSGKVVEFGVSIHETKPETGSWMIREVAILAGDTVIGIGQHPELEKVGKDSPKGTMTHTITAPMVVSNEAVISLAIAPSVHATMEALSDHNEDSQAHQDIREACATAISEHNRNDGAHEDIRQAHQAAVDEIAAQKEALEVLEEKVVNTGVRQAVLSYGEGISVEATEVKGMDSKDYSGSEGVKLPVDLGMAFSGGEYGGMIMPTSPSRMGCRIVLDTLRGPLSVLSTDSAGSAQEGDTTRLTQFTQHGYITSHSLRSNDPEFGNNVLAFNTTCKKKMGLNDLAGKLQDLPDSGGGSAFRYFEIGEDRFVIVPRKYDGKTHSIDSHIYKWNGSAFEIFKSIPTKGALWAEPFEMEGEYYLLICNSYADGSYKQNSPLLKWNGNDFVEIHRFTTTGAINANYFEIGETKFLAIAFYRAPNGNPSAKSTIYKWDGSAFVEFQSFQTKDCRQLYHFCMDGVPYLGVVNFDPSLESLIYRWDGTKFVQQQSVGPYGDMKFEYFEIEGESFIFKVNHYASGNYSINSNVLRWDGAKFVTHQNISTHGAYKANHLEIHGEHYVVVTCFSGETSYIFKWNRHKREFVEWKTFPTTYCYDARFFKMEKSYYIGVANNGISSTDYNSTAVIHKLEEVEFNFNPANGFSMAKLRGIDRDNVISHPTDDELLVSVIKRLDSVGSWAFQTFEFNGADYLRFDGREKVTTGSGPIAKNFTDKDFELGGSSVWANALNGHYMMYSFYGERLDNLHPGMRGKRGVTAFVKAVNGKTINIGFPAETVIVRSMDNDGDWYVMCRDRGWEKFTMLNSTAPEGTMTYPISVAGETITLPASWTEDTYFVMAFGKMGGLATGKSIQIKATPEAPFVATLAKGFGPEGNRDKIIHKDSFSIYPQNEPDGRYDLVLLDNGAVDLIPEKSYVTDVVQWKNTKLLLGSCRITDGLIVDLDLVPVGDDYETPWFPVEMGTRYILPNLFKFAGIEFSIWWNSSPSNEGSREVEAISYAYNTTGGEMQAGAFKKRSTDTIEVATADGYVFYSKLSADIAAAATGFYKLVVKRNY</sequence>
<dbReference type="AlphaFoldDB" id="A0A1G5JJ43"/>
<gene>
    <name evidence="4" type="ORF">SAMN05216233_13215</name>
</gene>
<dbReference type="InterPro" id="IPR009039">
    <property type="entry name" value="EAR"/>
</dbReference>
<keyword evidence="2" id="KW-0677">Repeat</keyword>
<dbReference type="InterPro" id="IPR005492">
    <property type="entry name" value="EPTP"/>
</dbReference>
<organism evidence="4 5">
    <name type="scientific">Desulfoluna spongiiphila</name>
    <dbReference type="NCBI Taxonomy" id="419481"/>
    <lineage>
        <taxon>Bacteria</taxon>
        <taxon>Pseudomonadati</taxon>
        <taxon>Thermodesulfobacteriota</taxon>
        <taxon>Desulfobacteria</taxon>
        <taxon>Desulfobacterales</taxon>
        <taxon>Desulfolunaceae</taxon>
        <taxon>Desulfoluna</taxon>
    </lineage>
</organism>
<protein>
    <submittedName>
        <fullName evidence="4">EPTP domain-containing protein</fullName>
    </submittedName>
</protein>
<evidence type="ECO:0000256" key="1">
    <source>
        <dbReference type="ARBA" id="ARBA00022729"/>
    </source>
</evidence>
<dbReference type="EMBL" id="FMUX01000032">
    <property type="protein sequence ID" value="SCY88337.1"/>
    <property type="molecule type" value="Genomic_DNA"/>
</dbReference>
<dbReference type="GO" id="GO:0007165">
    <property type="term" value="P:signal transduction"/>
    <property type="evidence" value="ECO:0007669"/>
    <property type="project" value="TreeGrafter"/>
</dbReference>
<keyword evidence="5" id="KW-1185">Reference proteome</keyword>